<evidence type="ECO:0000313" key="4">
    <source>
        <dbReference type="Proteomes" id="UP000437017"/>
    </source>
</evidence>
<gene>
    <name evidence="3" type="ORF">E2I00_012775</name>
</gene>
<feature type="region of interest" description="Disordered" evidence="2">
    <location>
        <begin position="1"/>
        <end position="33"/>
    </location>
</feature>
<evidence type="ECO:0000256" key="1">
    <source>
        <dbReference type="ARBA" id="ARBA00035009"/>
    </source>
</evidence>
<sequence length="107" mass="12237">SESRQEHLSHQPPGAPFQEEPTDKQVETGSPSLVNPEVQKLLEILITKKVELKIHKGKEKDGSFSEQMSSDYHLNTLGNTTLFSTPDEYLWTRLSYISEQDTIFYPN</sequence>
<feature type="non-terminal residue" evidence="3">
    <location>
        <position position="1"/>
    </location>
</feature>
<comment type="caution">
    <text evidence="3">The sequence shown here is derived from an EMBL/GenBank/DDBJ whole genome shotgun (WGS) entry which is preliminary data.</text>
</comment>
<protein>
    <submittedName>
        <fullName evidence="3">Uncharacterized protein</fullName>
    </submittedName>
</protein>
<dbReference type="PANTHER" id="PTHR21859">
    <property type="entry name" value="ACROSOME-SPECIFIC PROTEIN"/>
    <property type="match status" value="1"/>
</dbReference>
<dbReference type="PANTHER" id="PTHR21859:SF55">
    <property type="entry name" value="SPERMATOGENESIS-ASSOCIATED PROTEIN 31A1-RELATED"/>
    <property type="match status" value="1"/>
</dbReference>
<dbReference type="EMBL" id="SGJD01055310">
    <property type="protein sequence ID" value="KAB0336825.1"/>
    <property type="molecule type" value="Genomic_DNA"/>
</dbReference>
<name>A0A643ATT2_BALPH</name>
<dbReference type="Proteomes" id="UP000437017">
    <property type="component" value="Unassembled WGS sequence"/>
</dbReference>
<dbReference type="AlphaFoldDB" id="A0A643ATT2"/>
<evidence type="ECO:0000313" key="3">
    <source>
        <dbReference type="EMBL" id="KAB0336825.1"/>
    </source>
</evidence>
<reference evidence="3 4" key="1">
    <citation type="journal article" date="2019" name="PLoS ONE">
        <title>Genomic analyses reveal an absence of contemporary introgressive admixture between fin whales and blue whales, despite known hybrids.</title>
        <authorList>
            <person name="Westbury M.V."/>
            <person name="Petersen B."/>
            <person name="Lorenzen E.D."/>
        </authorList>
    </citation>
    <scope>NUCLEOTIDE SEQUENCE [LARGE SCALE GENOMIC DNA]</scope>
    <source>
        <strain evidence="3">FinWhale-01</strain>
    </source>
</reference>
<keyword evidence="4" id="KW-1185">Reference proteome</keyword>
<dbReference type="OrthoDB" id="9678798at2759"/>
<organism evidence="3 4">
    <name type="scientific">Balaenoptera physalus</name>
    <name type="common">Fin whale</name>
    <name type="synonym">Balaena physalus</name>
    <dbReference type="NCBI Taxonomy" id="9770"/>
    <lineage>
        <taxon>Eukaryota</taxon>
        <taxon>Metazoa</taxon>
        <taxon>Chordata</taxon>
        <taxon>Craniata</taxon>
        <taxon>Vertebrata</taxon>
        <taxon>Euteleostomi</taxon>
        <taxon>Mammalia</taxon>
        <taxon>Eutheria</taxon>
        <taxon>Laurasiatheria</taxon>
        <taxon>Artiodactyla</taxon>
        <taxon>Whippomorpha</taxon>
        <taxon>Cetacea</taxon>
        <taxon>Mysticeti</taxon>
        <taxon>Balaenopteridae</taxon>
        <taxon>Balaenoptera</taxon>
    </lineage>
</organism>
<comment type="similarity">
    <text evidence="1">Belongs to the SPATA31 family.</text>
</comment>
<evidence type="ECO:0000256" key="2">
    <source>
        <dbReference type="SAM" id="MobiDB-lite"/>
    </source>
</evidence>
<accession>A0A643ATT2</accession>
<proteinExistence type="inferred from homology"/>